<protein>
    <submittedName>
        <fullName evidence="1">Uncharacterized protein</fullName>
    </submittedName>
</protein>
<comment type="caution">
    <text evidence="1">The sequence shown here is derived from an EMBL/GenBank/DDBJ whole genome shotgun (WGS) entry which is preliminary data.</text>
</comment>
<proteinExistence type="predicted"/>
<accession>D0WFC3</accession>
<gene>
    <name evidence="1" type="ORF">HMPREF0762_00441</name>
</gene>
<evidence type="ECO:0000313" key="2">
    <source>
        <dbReference type="Proteomes" id="UP000006001"/>
    </source>
</evidence>
<name>D0WFC3_SLAES</name>
<dbReference type="HOGENOM" id="CLU_3173254_0_0_11"/>
<keyword evidence="2" id="KW-1185">Reference proteome</keyword>
<evidence type="ECO:0000313" key="1">
    <source>
        <dbReference type="EMBL" id="EEZ61807.1"/>
    </source>
</evidence>
<dbReference type="STRING" id="649764.HMPREF0762_00441"/>
<organism evidence="1 2">
    <name type="scientific">Slackia exigua (strain ATCC 700122 / DSM 15923 / CIP 105133 / JCM 11022 / KCTC 5966 / S-7)</name>
    <dbReference type="NCBI Taxonomy" id="649764"/>
    <lineage>
        <taxon>Bacteria</taxon>
        <taxon>Bacillati</taxon>
        <taxon>Actinomycetota</taxon>
        <taxon>Coriobacteriia</taxon>
        <taxon>Eggerthellales</taxon>
        <taxon>Eggerthellaceae</taxon>
        <taxon>Slackia</taxon>
    </lineage>
</organism>
<sequence length="47" mass="5312">MIDLHIRGSSPRMRGAPESGEKMFDLIRDHPRACGEHVVWSKHAGGW</sequence>
<dbReference type="AlphaFoldDB" id="D0WFC3"/>
<reference evidence="1" key="1">
    <citation type="submission" date="2009-10" db="EMBL/GenBank/DDBJ databases">
        <authorList>
            <person name="Weinstock G."/>
            <person name="Sodergren E."/>
            <person name="Clifton S."/>
            <person name="Fulton L."/>
            <person name="Fulton B."/>
            <person name="Courtney L."/>
            <person name="Fronick C."/>
            <person name="Harrison M."/>
            <person name="Strong C."/>
            <person name="Farmer C."/>
            <person name="Delahaunty K."/>
            <person name="Markovic C."/>
            <person name="Hall O."/>
            <person name="Minx P."/>
            <person name="Tomlinson C."/>
            <person name="Mitreva M."/>
            <person name="Nelson J."/>
            <person name="Hou S."/>
            <person name="Wollam A."/>
            <person name="Pepin K.H."/>
            <person name="Johnson M."/>
            <person name="Bhonagiri V."/>
            <person name="Nash W.E."/>
            <person name="Warren W."/>
            <person name="Chinwalla A."/>
            <person name="Mardis E.R."/>
            <person name="Wilson R.K."/>
        </authorList>
    </citation>
    <scope>NUCLEOTIDE SEQUENCE [LARGE SCALE GENOMIC DNA]</scope>
    <source>
        <strain evidence="1">ATCC 700122</strain>
    </source>
</reference>
<dbReference type="EMBL" id="ACUX02000005">
    <property type="protein sequence ID" value="EEZ61807.1"/>
    <property type="molecule type" value="Genomic_DNA"/>
</dbReference>
<dbReference type="Proteomes" id="UP000006001">
    <property type="component" value="Unassembled WGS sequence"/>
</dbReference>